<gene>
    <name evidence="6" type="ORF">KIN20_018447</name>
</gene>
<dbReference type="PROSITE" id="PS00606">
    <property type="entry name" value="KS3_1"/>
    <property type="match status" value="1"/>
</dbReference>
<dbReference type="EMBL" id="JAHQIW010003666">
    <property type="protein sequence ID" value="KAJ1359664.1"/>
    <property type="molecule type" value="Genomic_DNA"/>
</dbReference>
<dbReference type="InterPro" id="IPR050091">
    <property type="entry name" value="PKS_NRPS_Biosynth_Enz"/>
</dbReference>
<dbReference type="InterPro" id="IPR018201">
    <property type="entry name" value="Ketoacyl_synth_AS"/>
</dbReference>
<proteinExistence type="inferred from homology"/>
<comment type="similarity">
    <text evidence="4">Belongs to the thiolase-like superfamily. Beta-ketoacyl-ACP synthases family.</text>
</comment>
<evidence type="ECO:0000256" key="4">
    <source>
        <dbReference type="RuleBase" id="RU003694"/>
    </source>
</evidence>
<evidence type="ECO:0000256" key="2">
    <source>
        <dbReference type="ARBA" id="ARBA00022553"/>
    </source>
</evidence>
<keyword evidence="3 4" id="KW-0808">Transferase</keyword>
<dbReference type="PANTHER" id="PTHR43775:SF37">
    <property type="entry name" value="SI:DKEY-61P9.11"/>
    <property type="match status" value="1"/>
</dbReference>
<evidence type="ECO:0000256" key="3">
    <source>
        <dbReference type="ARBA" id="ARBA00022679"/>
    </source>
</evidence>
<evidence type="ECO:0000313" key="7">
    <source>
        <dbReference type="Proteomes" id="UP001196413"/>
    </source>
</evidence>
<dbReference type="CDD" id="cd00833">
    <property type="entry name" value="PKS"/>
    <property type="match status" value="1"/>
</dbReference>
<comment type="caution">
    <text evidence="6">The sequence shown here is derived from an EMBL/GenBank/DDBJ whole genome shotgun (WGS) entry which is preliminary data.</text>
</comment>
<dbReference type="Gene3D" id="3.40.47.10">
    <property type="match status" value="1"/>
</dbReference>
<keyword evidence="7" id="KW-1185">Reference proteome</keyword>
<dbReference type="GO" id="GO:0004312">
    <property type="term" value="F:fatty acid synthase activity"/>
    <property type="evidence" value="ECO:0007669"/>
    <property type="project" value="TreeGrafter"/>
</dbReference>
<dbReference type="Pfam" id="PF00109">
    <property type="entry name" value="ketoacyl-synt"/>
    <property type="match status" value="1"/>
</dbReference>
<dbReference type="SUPFAM" id="SSF53901">
    <property type="entry name" value="Thiolase-like"/>
    <property type="match status" value="1"/>
</dbReference>
<dbReference type="InterPro" id="IPR016039">
    <property type="entry name" value="Thiolase-like"/>
</dbReference>
<keyword evidence="1" id="KW-0596">Phosphopantetheine</keyword>
<dbReference type="PROSITE" id="PS52004">
    <property type="entry name" value="KS3_2"/>
    <property type="match status" value="1"/>
</dbReference>
<dbReference type="GO" id="GO:0004315">
    <property type="term" value="F:3-oxoacyl-[acyl-carrier-protein] synthase activity"/>
    <property type="evidence" value="ECO:0007669"/>
    <property type="project" value="InterPro"/>
</dbReference>
<dbReference type="AlphaFoldDB" id="A0AAD5QS64"/>
<organism evidence="6 7">
    <name type="scientific">Parelaphostrongylus tenuis</name>
    <name type="common">Meningeal worm</name>
    <dbReference type="NCBI Taxonomy" id="148309"/>
    <lineage>
        <taxon>Eukaryota</taxon>
        <taxon>Metazoa</taxon>
        <taxon>Ecdysozoa</taxon>
        <taxon>Nematoda</taxon>
        <taxon>Chromadorea</taxon>
        <taxon>Rhabditida</taxon>
        <taxon>Rhabditina</taxon>
        <taxon>Rhabditomorpha</taxon>
        <taxon>Strongyloidea</taxon>
        <taxon>Metastrongylidae</taxon>
        <taxon>Parelaphostrongylus</taxon>
    </lineage>
</organism>
<name>A0AAD5QS64_PARTN</name>
<dbReference type="GO" id="GO:0006633">
    <property type="term" value="P:fatty acid biosynthetic process"/>
    <property type="evidence" value="ECO:0007669"/>
    <property type="project" value="InterPro"/>
</dbReference>
<dbReference type="InterPro" id="IPR020841">
    <property type="entry name" value="PKS_Beta-ketoAc_synthase_dom"/>
</dbReference>
<dbReference type="SMART" id="SM00825">
    <property type="entry name" value="PKS_KS"/>
    <property type="match status" value="1"/>
</dbReference>
<dbReference type="PANTHER" id="PTHR43775">
    <property type="entry name" value="FATTY ACID SYNTHASE"/>
    <property type="match status" value="1"/>
</dbReference>
<feature type="domain" description="Ketosynthase family 3 (KS3)" evidence="5">
    <location>
        <begin position="226"/>
        <end position="613"/>
    </location>
</feature>
<evidence type="ECO:0000313" key="6">
    <source>
        <dbReference type="EMBL" id="KAJ1359664.1"/>
    </source>
</evidence>
<dbReference type="InterPro" id="IPR014031">
    <property type="entry name" value="Ketoacyl_synth_C"/>
</dbReference>
<dbReference type="Pfam" id="PF02801">
    <property type="entry name" value="Ketoacyl-synt_C"/>
    <property type="match status" value="1"/>
</dbReference>
<sequence>MAFKKACWHPLKHSTVPVLERRNEMVPFYTMPTTGSISTQQLISLVQTKLFYEYPILVAQITLNPPRCPKSGEIMNRVHGTMKSLHSVLKGESRVSHELLRIFIREQKAITNLDEISVKTYSPSGSLLDIWHFSNQNEKERIPKWFRDEYELQEIGKSLRFFDFTISQHDAITMQRNSKQKYSSTSSNSTFVRPLSPSTKALRYGSQIFQEVEFKGDAPSALNHTNTSIGILATSCRLPGGITDSSEFWDHLKTGRITTSRIPVDRIVTRDILIEGNKYGASLEGGNFITQDVSGFDAGFFNISLSEAETIDPQQRILLECVQECIENAGLTDVSDLGVFVGLMEKEYTDMIGNSNSILAMLGSMSSVISGRISYIIGSHGPCMTVDTACSSSLVAVELAINALNNGRCSRAIVAGVNLILSEKGQGVRANGRMLSHHGMSLSFDADASGYGRSDGCAVIMLENIRPNVKYLAKIVDINVNHGGKSVSLTTPNPVAHKILVSTLLRSYLPSQIQYWEAHGTGTRVGDPVEINVLSSILDNIPVGTAKTSVGHGEAAAGATALLKLVLMLQNNYIPPLNHFHVLNSHVEMGTLRLPIIGENRKLTNCGMTSFGC</sequence>
<dbReference type="Proteomes" id="UP001196413">
    <property type="component" value="Unassembled WGS sequence"/>
</dbReference>
<keyword evidence="2" id="KW-0597">Phosphoprotein</keyword>
<evidence type="ECO:0000256" key="1">
    <source>
        <dbReference type="ARBA" id="ARBA00022450"/>
    </source>
</evidence>
<reference evidence="6" key="1">
    <citation type="submission" date="2021-06" db="EMBL/GenBank/DDBJ databases">
        <title>Parelaphostrongylus tenuis whole genome reference sequence.</title>
        <authorList>
            <person name="Garwood T.J."/>
            <person name="Larsen P.A."/>
            <person name="Fountain-Jones N.M."/>
            <person name="Garbe J.R."/>
            <person name="Macchietto M.G."/>
            <person name="Kania S.A."/>
            <person name="Gerhold R.W."/>
            <person name="Richards J.E."/>
            <person name="Wolf T.M."/>
        </authorList>
    </citation>
    <scope>NUCLEOTIDE SEQUENCE</scope>
    <source>
        <strain evidence="6">MNPRO001-30</strain>
        <tissue evidence="6">Meninges</tissue>
    </source>
</reference>
<accession>A0AAD5QS64</accession>
<protein>
    <recommendedName>
        <fullName evidence="5">Ketosynthase family 3 (KS3) domain-containing protein</fullName>
    </recommendedName>
</protein>
<evidence type="ECO:0000259" key="5">
    <source>
        <dbReference type="PROSITE" id="PS52004"/>
    </source>
</evidence>
<dbReference type="InterPro" id="IPR014030">
    <property type="entry name" value="Ketoacyl_synth_N"/>
</dbReference>